<keyword evidence="2 5" id="KW-0238">DNA-binding</keyword>
<dbReference type="OrthoDB" id="7191628at2"/>
<organism evidence="5 6">
    <name type="scientific">Novosphingobium taihuense</name>
    <dbReference type="NCBI Taxonomy" id="260085"/>
    <lineage>
        <taxon>Bacteria</taxon>
        <taxon>Pseudomonadati</taxon>
        <taxon>Pseudomonadota</taxon>
        <taxon>Alphaproteobacteria</taxon>
        <taxon>Sphingomonadales</taxon>
        <taxon>Sphingomonadaceae</taxon>
        <taxon>Novosphingobium</taxon>
    </lineage>
</organism>
<accession>A0A7W7A7R6</accession>
<evidence type="ECO:0000313" key="6">
    <source>
        <dbReference type="Proteomes" id="UP000538566"/>
    </source>
</evidence>
<proteinExistence type="predicted"/>
<comment type="caution">
    <text evidence="5">The sequence shown here is derived from an EMBL/GenBank/DDBJ whole genome shotgun (WGS) entry which is preliminary data.</text>
</comment>
<name>A0A7W7A7R6_9SPHN</name>
<protein>
    <submittedName>
        <fullName evidence="5">AraC-like DNA-binding protein</fullName>
    </submittedName>
</protein>
<sequence length="300" mass="32631">MAVTPAQLASIFAANPVRGLRGGDGWKVDSTTRDIAGFHTLRTNAFAFSLEGATSFDSPGFCALVIVVEAGELTISQAGHVRTLSTGDIFVACAWQPMTLEGSDNLDLLIVTLPAWWAMQRFLDGFLILPDLYVAKDYFAASIIEQLVRSILALPSSEDTASSQGLTMLADLMRTALVACVDTGKALPRWQGRMGAILEFIIRNLDTPGLSAQDAATSLKCSVRTIYKTCAVYGTSFNAFLIEIRLVTAQYQLVRTHDRISHIAYGVGFASLSHFSHQFRARFGVSAKAMRQELGARARR</sequence>
<evidence type="ECO:0000256" key="3">
    <source>
        <dbReference type="ARBA" id="ARBA00023163"/>
    </source>
</evidence>
<dbReference type="GO" id="GO:0043565">
    <property type="term" value="F:sequence-specific DNA binding"/>
    <property type="evidence" value="ECO:0007669"/>
    <property type="project" value="InterPro"/>
</dbReference>
<keyword evidence="1" id="KW-0805">Transcription regulation</keyword>
<dbReference type="Proteomes" id="UP000538566">
    <property type="component" value="Unassembled WGS sequence"/>
</dbReference>
<dbReference type="InterPro" id="IPR018060">
    <property type="entry name" value="HTH_AraC"/>
</dbReference>
<evidence type="ECO:0000259" key="4">
    <source>
        <dbReference type="PROSITE" id="PS01124"/>
    </source>
</evidence>
<evidence type="ECO:0000256" key="1">
    <source>
        <dbReference type="ARBA" id="ARBA00023015"/>
    </source>
</evidence>
<dbReference type="Pfam" id="PF12833">
    <property type="entry name" value="HTH_18"/>
    <property type="match status" value="1"/>
</dbReference>
<dbReference type="GO" id="GO:0003700">
    <property type="term" value="F:DNA-binding transcription factor activity"/>
    <property type="evidence" value="ECO:0007669"/>
    <property type="project" value="InterPro"/>
</dbReference>
<dbReference type="SMART" id="SM00342">
    <property type="entry name" value="HTH_ARAC"/>
    <property type="match status" value="1"/>
</dbReference>
<dbReference type="EMBL" id="JACHOA010000001">
    <property type="protein sequence ID" value="MBB4611921.1"/>
    <property type="molecule type" value="Genomic_DNA"/>
</dbReference>
<dbReference type="AlphaFoldDB" id="A0A7W7A7R6"/>
<reference evidence="5 6" key="1">
    <citation type="submission" date="2020-08" db="EMBL/GenBank/DDBJ databases">
        <title>Genomic Encyclopedia of Type Strains, Phase IV (KMG-IV): sequencing the most valuable type-strain genomes for metagenomic binning, comparative biology and taxonomic classification.</title>
        <authorList>
            <person name="Goeker M."/>
        </authorList>
    </citation>
    <scope>NUCLEOTIDE SEQUENCE [LARGE SCALE GENOMIC DNA]</scope>
    <source>
        <strain evidence="5 6">DSM 17507</strain>
    </source>
</reference>
<dbReference type="InterPro" id="IPR037923">
    <property type="entry name" value="HTH-like"/>
</dbReference>
<dbReference type="SUPFAM" id="SSF46689">
    <property type="entry name" value="Homeodomain-like"/>
    <property type="match status" value="1"/>
</dbReference>
<dbReference type="Gene3D" id="1.10.10.60">
    <property type="entry name" value="Homeodomain-like"/>
    <property type="match status" value="1"/>
</dbReference>
<dbReference type="InterPro" id="IPR009057">
    <property type="entry name" value="Homeodomain-like_sf"/>
</dbReference>
<gene>
    <name evidence="5" type="ORF">GGR37_000167</name>
</gene>
<evidence type="ECO:0000256" key="2">
    <source>
        <dbReference type="ARBA" id="ARBA00023125"/>
    </source>
</evidence>
<dbReference type="PROSITE" id="PS01124">
    <property type="entry name" value="HTH_ARAC_FAMILY_2"/>
    <property type="match status" value="1"/>
</dbReference>
<dbReference type="PANTHER" id="PTHR46796">
    <property type="entry name" value="HTH-TYPE TRANSCRIPTIONAL ACTIVATOR RHAS-RELATED"/>
    <property type="match status" value="1"/>
</dbReference>
<feature type="domain" description="HTH araC/xylS-type" evidence="4">
    <location>
        <begin position="195"/>
        <end position="293"/>
    </location>
</feature>
<keyword evidence="3" id="KW-0804">Transcription</keyword>
<keyword evidence="6" id="KW-1185">Reference proteome</keyword>
<dbReference type="RefSeq" id="WP_144902601.1">
    <property type="nucleotide sequence ID" value="NZ_JACHOA010000001.1"/>
</dbReference>
<evidence type="ECO:0000313" key="5">
    <source>
        <dbReference type="EMBL" id="MBB4611921.1"/>
    </source>
</evidence>
<dbReference type="SUPFAM" id="SSF51215">
    <property type="entry name" value="Regulatory protein AraC"/>
    <property type="match status" value="1"/>
</dbReference>
<dbReference type="InterPro" id="IPR050204">
    <property type="entry name" value="AraC_XylS_family_regulators"/>
</dbReference>